<dbReference type="RefSeq" id="WP_148076099.1">
    <property type="nucleotide sequence ID" value="NZ_CP042913.1"/>
</dbReference>
<dbReference type="GO" id="GO:0008092">
    <property type="term" value="F:cytoskeletal protein binding"/>
    <property type="evidence" value="ECO:0007669"/>
    <property type="project" value="InterPro"/>
</dbReference>
<name>A0A5B9QJP0_9BACT</name>
<dbReference type="AlphaFoldDB" id="A0A5B9QJP0"/>
<dbReference type="KEGG" id="bgok:Pr1d_52800"/>
<protein>
    <recommendedName>
        <fullName evidence="1">SLA1 homology domain-containing protein</fullName>
    </recommendedName>
</protein>
<proteinExistence type="predicted"/>
<organism evidence="2 3">
    <name type="scientific">Bythopirellula goksoeyrii</name>
    <dbReference type="NCBI Taxonomy" id="1400387"/>
    <lineage>
        <taxon>Bacteria</taxon>
        <taxon>Pseudomonadati</taxon>
        <taxon>Planctomycetota</taxon>
        <taxon>Planctomycetia</taxon>
        <taxon>Pirellulales</taxon>
        <taxon>Lacipirellulaceae</taxon>
        <taxon>Bythopirellula</taxon>
    </lineage>
</organism>
<dbReference type="Pfam" id="PF03983">
    <property type="entry name" value="SHD1"/>
    <property type="match status" value="1"/>
</dbReference>
<feature type="domain" description="SLA1 homology" evidence="1">
    <location>
        <begin position="24"/>
        <end position="80"/>
    </location>
</feature>
<dbReference type="GO" id="GO:0030674">
    <property type="term" value="F:protein-macromolecule adaptor activity"/>
    <property type="evidence" value="ECO:0007669"/>
    <property type="project" value="InterPro"/>
</dbReference>
<evidence type="ECO:0000313" key="3">
    <source>
        <dbReference type="Proteomes" id="UP000323917"/>
    </source>
</evidence>
<evidence type="ECO:0000259" key="1">
    <source>
        <dbReference type="Pfam" id="PF03983"/>
    </source>
</evidence>
<dbReference type="InterPro" id="IPR007131">
    <property type="entry name" value="SHD1"/>
</dbReference>
<dbReference type="GO" id="GO:0043130">
    <property type="term" value="F:ubiquitin binding"/>
    <property type="evidence" value="ECO:0007669"/>
    <property type="project" value="InterPro"/>
</dbReference>
<evidence type="ECO:0000313" key="2">
    <source>
        <dbReference type="EMBL" id="QEG37932.1"/>
    </source>
</evidence>
<dbReference type="Proteomes" id="UP000323917">
    <property type="component" value="Chromosome"/>
</dbReference>
<reference evidence="2 3" key="1">
    <citation type="submission" date="2019-08" db="EMBL/GenBank/DDBJ databases">
        <title>Deep-cultivation of Planctomycetes and their phenomic and genomic characterization uncovers novel biology.</title>
        <authorList>
            <person name="Wiegand S."/>
            <person name="Jogler M."/>
            <person name="Boedeker C."/>
            <person name="Pinto D."/>
            <person name="Vollmers J."/>
            <person name="Rivas-Marin E."/>
            <person name="Kohn T."/>
            <person name="Peeters S.H."/>
            <person name="Heuer A."/>
            <person name="Rast P."/>
            <person name="Oberbeckmann S."/>
            <person name="Bunk B."/>
            <person name="Jeske O."/>
            <person name="Meyerdierks A."/>
            <person name="Storesund J.E."/>
            <person name="Kallscheuer N."/>
            <person name="Luecker S."/>
            <person name="Lage O.M."/>
            <person name="Pohl T."/>
            <person name="Merkel B.J."/>
            <person name="Hornburger P."/>
            <person name="Mueller R.-W."/>
            <person name="Bruemmer F."/>
            <person name="Labrenz M."/>
            <person name="Spormann A.M."/>
            <person name="Op den Camp H."/>
            <person name="Overmann J."/>
            <person name="Amann R."/>
            <person name="Jetten M.S.M."/>
            <person name="Mascher T."/>
            <person name="Medema M.H."/>
            <person name="Devos D.P."/>
            <person name="Kaster A.-K."/>
            <person name="Ovreas L."/>
            <person name="Rohde M."/>
            <person name="Galperin M.Y."/>
            <person name="Jogler C."/>
        </authorList>
    </citation>
    <scope>NUCLEOTIDE SEQUENCE [LARGE SCALE GENOMIC DNA]</scope>
    <source>
        <strain evidence="2 3">Pr1d</strain>
    </source>
</reference>
<accession>A0A5B9QJP0</accession>
<dbReference type="GO" id="GO:0042802">
    <property type="term" value="F:identical protein binding"/>
    <property type="evidence" value="ECO:0007669"/>
    <property type="project" value="InterPro"/>
</dbReference>
<dbReference type="Gene3D" id="2.30.30.700">
    <property type="entry name" value="SLA1 homology domain 1"/>
    <property type="match status" value="1"/>
</dbReference>
<gene>
    <name evidence="2" type="ORF">Pr1d_52800</name>
</gene>
<keyword evidence="3" id="KW-1185">Reference proteome</keyword>
<sequence length="312" mass="35343">MGVDTMLRITVFFVFAATWFGLDAQARVWTDSTGNYSLEGDLVAFDGADLVLQKADNTLVGVDLEQLSEKDQEYVKSKEAKDTLDQKGKGEHAWEMRNGLKVIGKVVDYMRRDVTFRMFRGTIYVNDQKFENLPEVYQKITPLVAAHFTERNITDRAGLFDWLRRRRGEPETFTTEGVLLELPNGNHYAVPFFLFSDKALLALKPGWDRWAASAQEYEDQQESALYLQSQAQAFQEDAQRTAEFQKLQLQLQGYTAGLFSLWEVVLYPNPGTPGTALSVVVPGRDSRQASITAMERNPGYSVGPVARVNRQF</sequence>
<dbReference type="OrthoDB" id="246401at2"/>
<dbReference type="EMBL" id="CP042913">
    <property type="protein sequence ID" value="QEG37932.1"/>
    <property type="molecule type" value="Genomic_DNA"/>
</dbReference>